<dbReference type="OrthoDB" id="6509668at2759"/>
<dbReference type="InParanoid" id="A0A6P6YDH8"/>
<proteinExistence type="predicted"/>
<organism evidence="1 2">
    <name type="scientific">Dermatophagoides pteronyssinus</name>
    <name type="common">European house dust mite</name>
    <dbReference type="NCBI Taxonomy" id="6956"/>
    <lineage>
        <taxon>Eukaryota</taxon>
        <taxon>Metazoa</taxon>
        <taxon>Ecdysozoa</taxon>
        <taxon>Arthropoda</taxon>
        <taxon>Chelicerata</taxon>
        <taxon>Arachnida</taxon>
        <taxon>Acari</taxon>
        <taxon>Acariformes</taxon>
        <taxon>Sarcoptiformes</taxon>
        <taxon>Astigmata</taxon>
        <taxon>Psoroptidia</taxon>
        <taxon>Analgoidea</taxon>
        <taxon>Pyroglyphidae</taxon>
        <taxon>Dermatophagoidinae</taxon>
        <taxon>Dermatophagoides</taxon>
    </lineage>
</organism>
<reference evidence="2" key="1">
    <citation type="submission" date="2025-08" db="UniProtKB">
        <authorList>
            <consortium name="RefSeq"/>
        </authorList>
    </citation>
    <scope>IDENTIFICATION</scope>
    <source>
        <strain evidence="2">Airmid</strain>
    </source>
</reference>
<protein>
    <submittedName>
        <fullName evidence="2">Uncharacterized protein LOC113796650</fullName>
    </submittedName>
</protein>
<dbReference type="RefSeq" id="XP_027202759.1">
    <property type="nucleotide sequence ID" value="XM_027346958.1"/>
</dbReference>
<dbReference type="Proteomes" id="UP000515146">
    <property type="component" value="Unplaced"/>
</dbReference>
<evidence type="ECO:0000313" key="1">
    <source>
        <dbReference type="Proteomes" id="UP000515146"/>
    </source>
</evidence>
<accession>A0A6P6YDH8</accession>
<name>A0A6P6YDH8_DERPT</name>
<sequence length="99" mass="11888">MSKEIDEQRSISRLEKLNYQTLESHVPLLSSEKKYFESLKKIQDNFENKRELLLNSCPKLNENLKPSGEQRRENIHVCDDLLNDLTQFQQFQKMLKKIY</sequence>
<keyword evidence="1" id="KW-1185">Reference proteome</keyword>
<gene>
    <name evidence="2" type="primary">LOC113796650</name>
</gene>
<evidence type="ECO:0000313" key="2">
    <source>
        <dbReference type="RefSeq" id="XP_027202759.1"/>
    </source>
</evidence>
<dbReference type="AlphaFoldDB" id="A0A6P6YDH8"/>
<dbReference type="KEGG" id="dpte:113796650"/>
<dbReference type="GeneID" id="113796650"/>